<reference evidence="1 2" key="1">
    <citation type="journal article" date="2022" name="DNA Res.">
        <title>Chromosomal-level genome assembly of the orchid tree Bauhinia variegata (Leguminosae; Cercidoideae) supports the allotetraploid origin hypothesis of Bauhinia.</title>
        <authorList>
            <person name="Zhong Y."/>
            <person name="Chen Y."/>
            <person name="Zheng D."/>
            <person name="Pang J."/>
            <person name="Liu Y."/>
            <person name="Luo S."/>
            <person name="Meng S."/>
            <person name="Qian L."/>
            <person name="Wei D."/>
            <person name="Dai S."/>
            <person name="Zhou R."/>
        </authorList>
    </citation>
    <scope>NUCLEOTIDE SEQUENCE [LARGE SCALE GENOMIC DNA]</scope>
    <source>
        <strain evidence="1">BV-YZ2020</strain>
    </source>
</reference>
<name>A0ACB9PKD9_BAUVA</name>
<dbReference type="Proteomes" id="UP000828941">
    <property type="component" value="Chromosome 4"/>
</dbReference>
<gene>
    <name evidence="1" type="ORF">L6164_009649</name>
</gene>
<protein>
    <submittedName>
        <fullName evidence="1">Uncharacterized protein</fullName>
    </submittedName>
</protein>
<evidence type="ECO:0000313" key="1">
    <source>
        <dbReference type="EMBL" id="KAI4348990.1"/>
    </source>
</evidence>
<dbReference type="EMBL" id="CM039429">
    <property type="protein sequence ID" value="KAI4348990.1"/>
    <property type="molecule type" value="Genomic_DNA"/>
</dbReference>
<sequence length="777" mass="84678">MSTRVKMLGNVLQLLVFCLYSLPILIRGSNQHQREAYIVYMGELPKARAYITDVHHHDLLTFAIGDERLARQSRIHSYGKSFNGFVARLLPHEADKLREDENVLSVFKNTKRKLHTTRSWDFLRMPLKVKRHSNIESHIIVGLLDTGISMDCPSFNDKGYGPPPRRWKGKCLKGGNFTGCNNKVIGAKYYQLDDMDPFFENPSPADEQGHGTHTASTLAGVPVEGASVFGIGEGTARGGVPSARISIYKVCWTAGCNDMDLLAAFDDAILDGVNFLSVSIGGPPREFFSDSIAIGSFHAMKRGILTSCSAGNDGPYIMSVENVAPWILTVAASGIDRQFTTVVGLGNGKNATGLSVNTFAPKKKMYPLISGDRAANATGDIFGNYRSTFLLFTILIFTLSAKSICLILCKCSACDYGTLDRTKVKGRIAYCLGYLSGHDSVIKDLGGTGVIMGVGEKTDISYVTLIAGTLVDGYTVGKTINDYINSTKNPRAVIYKTEGVKIPAPFLASFSSRGPQVLTRNILKPDLAAPGLDILAGFSKSVSLTGYPEDTRYSVFNIISGTSMACPHATAAAAYVKSFHPDWSPAAIKSALMTTATPMVIKEEDAELGYGSGQINPTGALHPGLVYDIKFDLYVAFLCKQGFNSSDIGILVGIKRFNCSSIKTPPGADGLNYPTMYYYLREENSRISAVFHRRARNVGYGNSTYKARLTMPKGLTAEVIPNTLRFTRLHQERSFKVVVRGPPMSDGTHILSGSLEWSDSKHSVRTPIVVFRTINEP</sequence>
<accession>A0ACB9PKD9</accession>
<organism evidence="1 2">
    <name type="scientific">Bauhinia variegata</name>
    <name type="common">Purple orchid tree</name>
    <name type="synonym">Phanera variegata</name>
    <dbReference type="NCBI Taxonomy" id="167791"/>
    <lineage>
        <taxon>Eukaryota</taxon>
        <taxon>Viridiplantae</taxon>
        <taxon>Streptophyta</taxon>
        <taxon>Embryophyta</taxon>
        <taxon>Tracheophyta</taxon>
        <taxon>Spermatophyta</taxon>
        <taxon>Magnoliopsida</taxon>
        <taxon>eudicotyledons</taxon>
        <taxon>Gunneridae</taxon>
        <taxon>Pentapetalae</taxon>
        <taxon>rosids</taxon>
        <taxon>fabids</taxon>
        <taxon>Fabales</taxon>
        <taxon>Fabaceae</taxon>
        <taxon>Cercidoideae</taxon>
        <taxon>Cercideae</taxon>
        <taxon>Bauhiniinae</taxon>
        <taxon>Bauhinia</taxon>
    </lineage>
</organism>
<comment type="caution">
    <text evidence="1">The sequence shown here is derived from an EMBL/GenBank/DDBJ whole genome shotgun (WGS) entry which is preliminary data.</text>
</comment>
<keyword evidence="2" id="KW-1185">Reference proteome</keyword>
<proteinExistence type="predicted"/>
<evidence type="ECO:0000313" key="2">
    <source>
        <dbReference type="Proteomes" id="UP000828941"/>
    </source>
</evidence>